<dbReference type="PANTHER" id="PTHR30373:SF2">
    <property type="entry name" value="UPF0603 PROTEIN YGCG"/>
    <property type="match status" value="1"/>
</dbReference>
<dbReference type="PANTHER" id="PTHR30373">
    <property type="entry name" value="UPF0603 PROTEIN YGCG"/>
    <property type="match status" value="1"/>
</dbReference>
<feature type="transmembrane region" description="Helical" evidence="2">
    <location>
        <begin position="243"/>
        <end position="261"/>
    </location>
</feature>
<dbReference type="AlphaFoldDB" id="A0A5B7SR74"/>
<feature type="chain" id="PRO_5022746660" description="TPM domain-containing protein" evidence="3">
    <location>
        <begin position="26"/>
        <end position="467"/>
    </location>
</feature>
<organism evidence="5 6">
    <name type="scientific">Aggregatimonas sangjinii</name>
    <dbReference type="NCBI Taxonomy" id="2583587"/>
    <lineage>
        <taxon>Bacteria</taxon>
        <taxon>Pseudomonadati</taxon>
        <taxon>Bacteroidota</taxon>
        <taxon>Flavobacteriia</taxon>
        <taxon>Flavobacteriales</taxon>
        <taxon>Flavobacteriaceae</taxon>
        <taxon>Aggregatimonas</taxon>
    </lineage>
</organism>
<feature type="signal peptide" evidence="3">
    <location>
        <begin position="1"/>
        <end position="25"/>
    </location>
</feature>
<gene>
    <name evidence="5" type="ORF">FGM00_07010</name>
</gene>
<feature type="compositionally biased region" description="Gly residues" evidence="1">
    <location>
        <begin position="453"/>
        <end position="467"/>
    </location>
</feature>
<dbReference type="Gene3D" id="3.10.310.50">
    <property type="match status" value="1"/>
</dbReference>
<keyword evidence="2" id="KW-1133">Transmembrane helix</keyword>
<evidence type="ECO:0000313" key="5">
    <source>
        <dbReference type="EMBL" id="QCW99858.1"/>
    </source>
</evidence>
<dbReference type="InterPro" id="IPR007621">
    <property type="entry name" value="TPM_dom"/>
</dbReference>
<feature type="region of interest" description="Disordered" evidence="1">
    <location>
        <begin position="429"/>
        <end position="467"/>
    </location>
</feature>
<reference evidence="5 6" key="1">
    <citation type="submission" date="2019-05" db="EMBL/GenBank/DDBJ databases">
        <title>Genome sequencing of F202Z8.</title>
        <authorList>
            <person name="Kwon Y.M."/>
        </authorList>
    </citation>
    <scope>NUCLEOTIDE SEQUENCE [LARGE SCALE GENOMIC DNA]</scope>
    <source>
        <strain evidence="5 6">F202Z8</strain>
    </source>
</reference>
<feature type="transmembrane region" description="Helical" evidence="2">
    <location>
        <begin position="281"/>
        <end position="299"/>
    </location>
</feature>
<evidence type="ECO:0000313" key="6">
    <source>
        <dbReference type="Proteomes" id="UP000310017"/>
    </source>
</evidence>
<protein>
    <recommendedName>
        <fullName evidence="4">TPM domain-containing protein</fullName>
    </recommendedName>
</protein>
<evidence type="ECO:0000256" key="3">
    <source>
        <dbReference type="SAM" id="SignalP"/>
    </source>
</evidence>
<evidence type="ECO:0000259" key="4">
    <source>
        <dbReference type="Pfam" id="PF04536"/>
    </source>
</evidence>
<feature type="domain" description="TPM" evidence="4">
    <location>
        <begin position="89"/>
        <end position="212"/>
    </location>
</feature>
<keyword evidence="3" id="KW-0732">Signal</keyword>
<dbReference type="EMBL" id="CP040710">
    <property type="protein sequence ID" value="QCW99858.1"/>
    <property type="molecule type" value="Genomic_DNA"/>
</dbReference>
<dbReference type="Proteomes" id="UP000310017">
    <property type="component" value="Chromosome"/>
</dbReference>
<proteinExistence type="predicted"/>
<feature type="compositionally biased region" description="Low complexity" evidence="1">
    <location>
        <begin position="429"/>
        <end position="452"/>
    </location>
</feature>
<accession>A0A5B7SR74</accession>
<keyword evidence="2" id="KW-0812">Transmembrane</keyword>
<name>A0A5B7SR74_9FLAO</name>
<dbReference type="KEGG" id="asag:FGM00_07010"/>
<dbReference type="OrthoDB" id="9810918at2"/>
<evidence type="ECO:0000256" key="1">
    <source>
        <dbReference type="SAM" id="MobiDB-lite"/>
    </source>
</evidence>
<keyword evidence="2" id="KW-0472">Membrane</keyword>
<evidence type="ECO:0000256" key="2">
    <source>
        <dbReference type="SAM" id="Phobius"/>
    </source>
</evidence>
<dbReference type="RefSeq" id="WP_138852208.1">
    <property type="nucleotide sequence ID" value="NZ_CP040710.1"/>
</dbReference>
<dbReference type="Pfam" id="PF04536">
    <property type="entry name" value="TPM_phosphatase"/>
    <property type="match status" value="1"/>
</dbReference>
<sequence length="467" mass="52475">MKQSSLQYRYWVAVCFCCTVGTGFAQTPVINLDSVAEATPPNIELQSLEETVTDRPYPIFTPPSYSAGQQSYAIADVPRPRGEGIFGYVSDPNDDIDAAAELRLNQLLYDLEEKSSVEVAVVMLPSTGEEVPKDFAVELFAKWGIGKNDTDNGLLILTVMDQRRTEFEVGYGLEPILTDVVCYRIGVNEIVPYFKQGDYGGGLLSAVRRIKEFLENPAAIEEVYGYGVAYEEESSYNFGKGTLFLLLYTLICFVFGFRYYGSAYDIERSKDDYYDKYHRLHKLKFGCLHFLFPLPLLFFSKMVEKRLKRYRYGPRFSKINGKPLVLKNDYDEIDYLKEVELLEESLKALEYDVWVTEDESDLMVLEYEGANGRKYSDCEECSYKTYGKLKSIVTKTATYSHEGERIDYYECRNCNYKNEKVVVLAQKVSESSSSSSSGSSSYSSSSSSSSSSFGGGSSGGGGAGVSW</sequence>
<keyword evidence="6" id="KW-1185">Reference proteome</keyword>